<dbReference type="InterPro" id="IPR049806">
    <property type="entry name" value="MasK-like_C"/>
</dbReference>
<reference evidence="3 4" key="1">
    <citation type="submission" date="2015-08" db="EMBL/GenBank/DDBJ databases">
        <authorList>
            <person name="Babu N.S."/>
            <person name="Beckwith C.J."/>
            <person name="Beseler K.G."/>
            <person name="Brison A."/>
            <person name="Carone J.V."/>
            <person name="Caskin T.P."/>
            <person name="Diamond M."/>
            <person name="Durham M.E."/>
            <person name="Foxe J.M."/>
            <person name="Go M."/>
            <person name="Henderson B.A."/>
            <person name="Jones I.B."/>
            <person name="McGettigan J.A."/>
            <person name="Micheletti S.J."/>
            <person name="Nasrallah M.E."/>
            <person name="Ortiz D."/>
            <person name="Piller C.R."/>
            <person name="Privatt S.R."/>
            <person name="Schneider S.L."/>
            <person name="Sharp S."/>
            <person name="Smith T.C."/>
            <person name="Stanton J.D."/>
            <person name="Ullery H.E."/>
            <person name="Wilson R.J."/>
            <person name="Serrano M.G."/>
            <person name="Buck G."/>
            <person name="Lee V."/>
            <person name="Wang Y."/>
            <person name="Carvalho R."/>
            <person name="Voegtly L."/>
            <person name="Shi R."/>
            <person name="Duckworth R."/>
            <person name="Johnson A."/>
            <person name="Loviza R."/>
            <person name="Walstead R."/>
            <person name="Shah Z."/>
            <person name="Kiflezghi M."/>
            <person name="Wade K."/>
            <person name="Ball S.L."/>
            <person name="Bradley K.W."/>
            <person name="Asai D.J."/>
            <person name="Bowman C.A."/>
            <person name="Russell D.A."/>
            <person name="Pope W.H."/>
            <person name="Jacobs-Sera D."/>
            <person name="Hendrix R.W."/>
            <person name="Hatfull G.F."/>
        </authorList>
    </citation>
    <scope>NUCLEOTIDE SEQUENCE [LARGE SCALE GENOMIC DNA]</scope>
    <source>
        <strain evidence="3 4">DSM 27648</strain>
    </source>
</reference>
<dbReference type="NCBIfam" id="NF033768">
    <property type="entry name" value="myxo_SS_tail"/>
    <property type="match status" value="1"/>
</dbReference>
<organism evidence="3 4">
    <name type="scientific">Labilithrix luteola</name>
    <dbReference type="NCBI Taxonomy" id="1391654"/>
    <lineage>
        <taxon>Bacteria</taxon>
        <taxon>Pseudomonadati</taxon>
        <taxon>Myxococcota</taxon>
        <taxon>Polyangia</taxon>
        <taxon>Polyangiales</taxon>
        <taxon>Labilitrichaceae</taxon>
        <taxon>Labilithrix</taxon>
    </lineage>
</organism>
<name>A0A0K1PSE5_9BACT</name>
<feature type="region of interest" description="Disordered" evidence="1">
    <location>
        <begin position="335"/>
        <end position="367"/>
    </location>
</feature>
<evidence type="ECO:0000256" key="2">
    <source>
        <dbReference type="SAM" id="Phobius"/>
    </source>
</evidence>
<dbReference type="KEGG" id="llu:AKJ09_03122"/>
<evidence type="ECO:0000313" key="3">
    <source>
        <dbReference type="EMBL" id="AKU96458.1"/>
    </source>
</evidence>
<dbReference type="AlphaFoldDB" id="A0A0K1PSE5"/>
<evidence type="ECO:0000313" key="4">
    <source>
        <dbReference type="Proteomes" id="UP000064967"/>
    </source>
</evidence>
<keyword evidence="2" id="KW-1133">Transmembrane helix</keyword>
<sequence>MSIDTPTALRVAAVWGTTVVALRTLEKGESFNLGEAPECELPIPDGIDMSPMPLRASAGGWELDARGSVGGLLTLRGRAEDPVAVARTGVPVPIMPGDYGLIQYGQFSIFFQYTSRPIAMSTFRAPELLAMLAVFCSAILHLGLLGLVRTLMTPDPLPKPLELTNPDEYAARFGLKRPVVEIPPPEPVAVGQDKGGGSGVKDPGAQDKKAQGGGKKIKGDEGKFGMNDKADHTQLTGEIKPTTHYGGLSEVLEGDTGKEIQNTLKSINTVSAALSGLNSTNIVLGSGPGTGLKGAGSGGGGNGAGVAFGSGTLDTGFGAGNGGGYGAGGGGPGGRGNGGNGRGGAGGGTGTGNGTGGGPGEAKVQASVGAASASGGLSPEQVRRVVMAHIGAVRACYESEAQRNPGLKGGVTIAWQIDPSGSVSSASVANSTLGNPRVEGCVTRQVKNWHFPTSDKATQVAGFPFKFGVGG</sequence>
<dbReference type="STRING" id="1391654.AKJ09_03122"/>
<keyword evidence="2" id="KW-0472">Membrane</keyword>
<dbReference type="EMBL" id="CP012333">
    <property type="protein sequence ID" value="AKU96458.1"/>
    <property type="molecule type" value="Genomic_DNA"/>
</dbReference>
<keyword evidence="4" id="KW-1185">Reference proteome</keyword>
<feature type="compositionally biased region" description="Gly residues" evidence="1">
    <location>
        <begin position="335"/>
        <end position="360"/>
    </location>
</feature>
<protein>
    <submittedName>
        <fullName evidence="3">Glycine-rich cell wall structural protein 1</fullName>
    </submittedName>
</protein>
<accession>A0A0K1PSE5</accession>
<proteinExistence type="predicted"/>
<dbReference type="Proteomes" id="UP000064967">
    <property type="component" value="Chromosome"/>
</dbReference>
<dbReference type="RefSeq" id="WP_169927534.1">
    <property type="nucleotide sequence ID" value="NZ_CP012333.1"/>
</dbReference>
<gene>
    <name evidence="3" type="ORF">AKJ09_03122</name>
</gene>
<evidence type="ECO:0000256" key="1">
    <source>
        <dbReference type="SAM" id="MobiDB-lite"/>
    </source>
</evidence>
<feature type="transmembrane region" description="Helical" evidence="2">
    <location>
        <begin position="128"/>
        <end position="148"/>
    </location>
</feature>
<feature type="compositionally biased region" description="Basic and acidic residues" evidence="1">
    <location>
        <begin position="217"/>
        <end position="229"/>
    </location>
</feature>
<keyword evidence="2" id="KW-0812">Transmembrane</keyword>
<feature type="region of interest" description="Disordered" evidence="1">
    <location>
        <begin position="182"/>
        <end position="229"/>
    </location>
</feature>